<dbReference type="NCBIfam" id="NF033679">
    <property type="entry name" value="DNRLRE_dom"/>
    <property type="match status" value="1"/>
</dbReference>
<evidence type="ECO:0000259" key="6">
    <source>
        <dbReference type="PROSITE" id="PS51723"/>
    </source>
</evidence>
<feature type="domain" description="Peptidase M60" evidence="6">
    <location>
        <begin position="374"/>
        <end position="672"/>
    </location>
</feature>
<evidence type="ECO:0000256" key="1">
    <source>
        <dbReference type="ARBA" id="ARBA00004613"/>
    </source>
</evidence>
<dbReference type="Gene3D" id="1.10.390.30">
    <property type="entry name" value="Peptidase M60, enhancin-like domain 3"/>
    <property type="match status" value="1"/>
</dbReference>
<dbReference type="EMBL" id="JPRD01000022">
    <property type="protein sequence ID" value="KIF52488.1"/>
    <property type="molecule type" value="Genomic_DNA"/>
</dbReference>
<comment type="subcellular location">
    <subcellularLocation>
        <location evidence="1">Secreted</location>
    </subcellularLocation>
</comment>
<evidence type="ECO:0000256" key="4">
    <source>
        <dbReference type="SAM" id="SignalP"/>
    </source>
</evidence>
<dbReference type="Pfam" id="PF00754">
    <property type="entry name" value="F5_F8_type_C"/>
    <property type="match status" value="1"/>
</dbReference>
<dbReference type="Gene3D" id="2.60.120.260">
    <property type="entry name" value="Galactose-binding domain-like"/>
    <property type="match status" value="1"/>
</dbReference>
<proteinExistence type="predicted"/>
<evidence type="ECO:0000256" key="3">
    <source>
        <dbReference type="ARBA" id="ARBA00022729"/>
    </source>
</evidence>
<dbReference type="InterPro" id="IPR008979">
    <property type="entry name" value="Galactose-bd-like_sf"/>
</dbReference>
<dbReference type="Proteomes" id="UP000031586">
    <property type="component" value="Unassembled WGS sequence"/>
</dbReference>
<dbReference type="Pfam" id="PF24517">
    <property type="entry name" value="CBM96"/>
    <property type="match status" value="1"/>
</dbReference>
<dbReference type="SMART" id="SM01276">
    <property type="entry name" value="M60-like"/>
    <property type="match status" value="1"/>
</dbReference>
<dbReference type="PATRIC" id="fig|1229493.5.peg.1944"/>
<evidence type="ECO:0000313" key="7">
    <source>
        <dbReference type="EMBL" id="KIF52488.1"/>
    </source>
</evidence>
<feature type="chain" id="PRO_5002158403" description="Peptidase M60 domain-containing protein" evidence="4">
    <location>
        <begin position="20"/>
        <end position="771"/>
    </location>
</feature>
<feature type="signal peptide" evidence="4">
    <location>
        <begin position="1"/>
        <end position="19"/>
    </location>
</feature>
<accession>A0A0C1VRH0</accession>
<reference evidence="7 8" key="1">
    <citation type="submission" date="2014-07" db="EMBL/GenBank/DDBJ databases">
        <title>Unique and conserved regions in Vibrio harveyi and related species in comparison with the shrimp pathogen Vibrio harveyi CAIM 1792.</title>
        <authorList>
            <person name="Espinoza-Valles I."/>
            <person name="Vora G."/>
            <person name="Leekitcharoenphon P."/>
            <person name="Ussery D."/>
            <person name="Hoj L."/>
            <person name="Gomez-Gil B."/>
        </authorList>
    </citation>
    <scope>NUCLEOTIDE SEQUENCE [LARGE SCALE GENOMIC DNA]</scope>
    <source>
        <strain evidence="8">CAIM 1854 / LMG 25443</strain>
    </source>
</reference>
<dbReference type="InterPro" id="IPR055372">
    <property type="entry name" value="CBM96"/>
</dbReference>
<dbReference type="GO" id="GO:0005576">
    <property type="term" value="C:extracellular region"/>
    <property type="evidence" value="ECO:0007669"/>
    <property type="project" value="UniProtKB-SubCell"/>
</dbReference>
<keyword evidence="2" id="KW-0964">Secreted</keyword>
<evidence type="ECO:0000256" key="2">
    <source>
        <dbReference type="ARBA" id="ARBA00022525"/>
    </source>
</evidence>
<evidence type="ECO:0008006" key="9">
    <source>
        <dbReference type="Google" id="ProtNLM"/>
    </source>
</evidence>
<gene>
    <name evidence="7" type="ORF">H735_14000</name>
</gene>
<evidence type="ECO:0000313" key="8">
    <source>
        <dbReference type="Proteomes" id="UP000031586"/>
    </source>
</evidence>
<dbReference type="RefSeq" id="WP_020196426.1">
    <property type="nucleotide sequence ID" value="NZ_BAOH01000053.1"/>
</dbReference>
<sequence length="771" mass="86973">MKKAILSIALTAAYSPALLADIPPQTTPLPKAKSPNYLSTTVFDTYIAQNTDSVSGEQRLIVKRDDNYAPANREAYLGFDLEKYNIGGFLESAELKLHVLTEGDADIDILLVSDDTFWNSSFDWAGKPITSDTLTTFSTAERDEEGWVTIPLDTTVLNEIKADGNLSLALKSKTSLVYNEFSSSEAGDEFAPKLILNSNSQAITDASSVRYLNVVAATEENGFGEIKIAEFDVINSEGKLVTRDNWQVLDGTQTDNWELMFDGEHSTHMRIAEGTPNYVNIDLGENIDINALVYTPPKEGYSGRIKDFLVYGSSDNEEWRLIASRTIPHGDGNAPHIAFAGQQSELQQAEDLLTVDVRPNNSVEAERLANSKRTDVTPTGLYFYGEGTVVVWAQGTQEGDFLEAAGGAWAGSPKFPLKEGLNSFNFAHTIYPDDADGMPLYLHFSSNESSDKERSANVRLMASNTEKYPVFYNDETTQNEWEQMLTQYSKPERLEMVGNNMILDIRRSYYSPTNMQELSDVYEEVLEPTELAAGISNSDTNPLHHSDDNPYIFLARNTDYMAKYDDYLAYNYLSLTHRMITPEEARNFWGIWHEVGHTLQTPGLKWSGQGEVSVNIYAFAARAYNTPINELVTMYDPEFTKAFSNLTQVSTYSELERASREMMFHHMFFVFGETVMHDLHQRYRENIHGEINDPEFEIGSTDEEQMNVMAMMASKTTETNLVSFFEYWKFPLTQVTIDTINDYGFPELQEFDQLPSELVSGNPPEMYDMKF</sequence>
<dbReference type="InterPro" id="IPR031161">
    <property type="entry name" value="Peptidase_M60_dom"/>
</dbReference>
<dbReference type="Pfam" id="PF13402">
    <property type="entry name" value="Peptidase_M60"/>
    <property type="match status" value="1"/>
</dbReference>
<evidence type="ECO:0000259" key="5">
    <source>
        <dbReference type="PROSITE" id="PS50022"/>
    </source>
</evidence>
<comment type="caution">
    <text evidence="7">The sequence shown here is derived from an EMBL/GenBank/DDBJ whole genome shotgun (WGS) entry which is preliminary data.</text>
</comment>
<name>A0A0C1VRH0_9VIBR</name>
<feature type="domain" description="F5/8 type C" evidence="5">
    <location>
        <begin position="216"/>
        <end position="333"/>
    </location>
</feature>
<keyword evidence="3 4" id="KW-0732">Signal</keyword>
<dbReference type="InterPro" id="IPR042279">
    <property type="entry name" value="Pep_M60_3"/>
</dbReference>
<dbReference type="AlphaFoldDB" id="A0A0C1VRH0"/>
<dbReference type="PROSITE" id="PS51723">
    <property type="entry name" value="PEPTIDASE_M60"/>
    <property type="match status" value="1"/>
</dbReference>
<organism evidence="7 8">
    <name type="scientific">Vibrio owensii CAIM 1854 = LMG 25443</name>
    <dbReference type="NCBI Taxonomy" id="1229493"/>
    <lineage>
        <taxon>Bacteria</taxon>
        <taxon>Pseudomonadati</taxon>
        <taxon>Pseudomonadota</taxon>
        <taxon>Gammaproteobacteria</taxon>
        <taxon>Vibrionales</taxon>
        <taxon>Vibrionaceae</taxon>
        <taxon>Vibrio</taxon>
    </lineage>
</organism>
<dbReference type="InterPro" id="IPR000421">
    <property type="entry name" value="FA58C"/>
</dbReference>
<dbReference type="PROSITE" id="PS50022">
    <property type="entry name" value="FA58C_3"/>
    <property type="match status" value="1"/>
</dbReference>
<protein>
    <recommendedName>
        <fullName evidence="9">Peptidase M60 domain-containing protein</fullName>
    </recommendedName>
</protein>
<dbReference type="SUPFAM" id="SSF49785">
    <property type="entry name" value="Galactose-binding domain-like"/>
    <property type="match status" value="1"/>
</dbReference>
<dbReference type="Gene3D" id="3.40.390.80">
    <property type="entry name" value="Peptidase M60, enhancin-like domain 2"/>
    <property type="match status" value="1"/>
</dbReference>